<evidence type="ECO:0000313" key="8">
    <source>
        <dbReference type="Proteomes" id="UP000316624"/>
    </source>
</evidence>
<evidence type="ECO:0000256" key="2">
    <source>
        <dbReference type="ARBA" id="ARBA00022630"/>
    </source>
</evidence>
<evidence type="ECO:0000256" key="1">
    <source>
        <dbReference type="ARBA" id="ARBA00001974"/>
    </source>
</evidence>
<keyword evidence="3" id="KW-0274">FAD</keyword>
<dbReference type="Pfam" id="PF00890">
    <property type="entry name" value="FAD_binding_2"/>
    <property type="match status" value="1"/>
</dbReference>
<keyword evidence="5" id="KW-1133">Transmembrane helix</keyword>
<dbReference type="InterPro" id="IPR027477">
    <property type="entry name" value="Succ_DH/fumarate_Rdtase_cat_sf"/>
</dbReference>
<protein>
    <submittedName>
        <fullName evidence="7">3-oxo-5alpha-steroid 4-dehydrogenase</fullName>
    </submittedName>
</protein>
<evidence type="ECO:0000259" key="6">
    <source>
        <dbReference type="Pfam" id="PF00890"/>
    </source>
</evidence>
<dbReference type="InterPro" id="IPR003953">
    <property type="entry name" value="FAD-dep_OxRdtase_2_FAD-bd"/>
</dbReference>
<keyword evidence="2" id="KW-0285">Flavoprotein</keyword>
<dbReference type="GO" id="GO:0016491">
    <property type="term" value="F:oxidoreductase activity"/>
    <property type="evidence" value="ECO:0007669"/>
    <property type="project" value="UniProtKB-KW"/>
</dbReference>
<sequence>MKDVANDPRPPLVLTRPDQEEWDDTADVLVVGFGGAGACAAIEAKEAGADVLAIDRFAGGGATAYSGGIIYAGGTPFQKEAGFDDDADEMFAYLSKEVGDIVRPETLRRYCDESAGNLEWLMRHGVPYAADTYLEKTIYPPDGKFLYYSGNEKVPEFAARAKPAPRGHRPVGTGMTGHVYFKALATAAQALGVRLRQHEKVVRLITDARGHVIGVETARIPERHRPAHQRLYSKVVPMLPFKAVTAERAGAKARELEARVAETRRIRARNGVILSTGGFAFNLDMLGRHRPFFASNYRALMRLGSMGCDGSGIALGQSVGGATDRMDSIYAARNIAPPSALLDGVLVNRHGKRFINEESYSGYLGLAIADQPEGSAWVILTGRSFRQAIRQALFGGWLFFKFYGVPALLNFVMGGTRRARSMEALAAKCGIDSVGLQETVAELNAHVAAGEDDPLGKSAEHHRKLEDRSYYAINMSIPNIYAFTYLFTLGGLRVDEETGGVTKDDGTVISGLYAAGRAALGLCSNGYISGMSIGDGMFSGRRAGRHAAQGESTLKRERISA</sequence>
<evidence type="ECO:0000256" key="4">
    <source>
        <dbReference type="ARBA" id="ARBA00023002"/>
    </source>
</evidence>
<dbReference type="Gene3D" id="3.50.50.60">
    <property type="entry name" value="FAD/NAD(P)-binding domain"/>
    <property type="match status" value="2"/>
</dbReference>
<proteinExistence type="predicted"/>
<comment type="cofactor">
    <cofactor evidence="1">
        <name>FAD</name>
        <dbReference type="ChEBI" id="CHEBI:57692"/>
    </cofactor>
</comment>
<dbReference type="RefSeq" id="WP_145073099.1">
    <property type="nucleotide sequence ID" value="NZ_JACIIY010000004.1"/>
</dbReference>
<keyword evidence="5" id="KW-0812">Transmembrane</keyword>
<comment type="caution">
    <text evidence="7">The sequence shown here is derived from an EMBL/GenBank/DDBJ whole genome shotgun (WGS) entry which is preliminary data.</text>
</comment>
<dbReference type="InterPro" id="IPR050315">
    <property type="entry name" value="FAD-oxidoreductase_2"/>
</dbReference>
<dbReference type="Gene3D" id="3.90.700.10">
    <property type="entry name" value="Succinate dehydrogenase/fumarate reductase flavoprotein, catalytic domain"/>
    <property type="match status" value="1"/>
</dbReference>
<feature type="transmembrane region" description="Helical" evidence="5">
    <location>
        <begin position="392"/>
        <end position="412"/>
    </location>
</feature>
<evidence type="ECO:0000256" key="3">
    <source>
        <dbReference type="ARBA" id="ARBA00022827"/>
    </source>
</evidence>
<gene>
    <name evidence="7" type="ORF">IQ35_02020</name>
</gene>
<dbReference type="PANTHER" id="PTHR43400:SF10">
    <property type="entry name" value="3-OXOSTEROID 1-DEHYDROGENASE"/>
    <property type="match status" value="1"/>
</dbReference>
<feature type="domain" description="FAD-dependent oxidoreductase 2 FAD-binding" evidence="6">
    <location>
        <begin position="27"/>
        <end position="520"/>
    </location>
</feature>
<keyword evidence="8" id="KW-1185">Reference proteome</keyword>
<dbReference type="AlphaFoldDB" id="A0A562KEH1"/>
<dbReference type="GO" id="GO:0008202">
    <property type="term" value="P:steroid metabolic process"/>
    <property type="evidence" value="ECO:0007669"/>
    <property type="project" value="UniProtKB-ARBA"/>
</dbReference>
<dbReference type="InterPro" id="IPR036188">
    <property type="entry name" value="FAD/NAD-bd_sf"/>
</dbReference>
<evidence type="ECO:0000256" key="5">
    <source>
        <dbReference type="SAM" id="Phobius"/>
    </source>
</evidence>
<reference evidence="7 8" key="1">
    <citation type="journal article" date="2015" name="Stand. Genomic Sci.">
        <title>Genomic Encyclopedia of Bacterial and Archaeal Type Strains, Phase III: the genomes of soil and plant-associated and newly described type strains.</title>
        <authorList>
            <person name="Whitman W.B."/>
            <person name="Woyke T."/>
            <person name="Klenk H.P."/>
            <person name="Zhou Y."/>
            <person name="Lilburn T.G."/>
            <person name="Beck B.J."/>
            <person name="De Vos P."/>
            <person name="Vandamme P."/>
            <person name="Eisen J.A."/>
            <person name="Garrity G."/>
            <person name="Hugenholtz P."/>
            <person name="Kyrpides N.C."/>
        </authorList>
    </citation>
    <scope>NUCLEOTIDE SEQUENCE [LARGE SCALE GENOMIC DNA]</scope>
    <source>
        <strain evidence="7 8">CGMCC 1.7748</strain>
    </source>
</reference>
<dbReference type="EMBL" id="VLKK01000006">
    <property type="protein sequence ID" value="TWH93810.1"/>
    <property type="molecule type" value="Genomic_DNA"/>
</dbReference>
<organism evidence="7 8">
    <name type="scientific">Sphingobium wenxiniae (strain DSM 21828 / CGMCC 1.7748 / JZ-1)</name>
    <dbReference type="NCBI Taxonomy" id="595605"/>
    <lineage>
        <taxon>Bacteria</taxon>
        <taxon>Pseudomonadati</taxon>
        <taxon>Pseudomonadota</taxon>
        <taxon>Alphaproteobacteria</taxon>
        <taxon>Sphingomonadales</taxon>
        <taxon>Sphingomonadaceae</taxon>
        <taxon>Sphingobium</taxon>
    </lineage>
</organism>
<name>A0A562KEH1_SPHWJ</name>
<dbReference type="PANTHER" id="PTHR43400">
    <property type="entry name" value="FUMARATE REDUCTASE"/>
    <property type="match status" value="1"/>
</dbReference>
<dbReference type="SUPFAM" id="SSF51905">
    <property type="entry name" value="FAD/NAD(P)-binding domain"/>
    <property type="match status" value="1"/>
</dbReference>
<accession>A0A562KEH1</accession>
<dbReference type="NCBIfam" id="NF005511">
    <property type="entry name" value="PRK07121.1-4"/>
    <property type="match status" value="1"/>
</dbReference>
<evidence type="ECO:0000313" key="7">
    <source>
        <dbReference type="EMBL" id="TWH93810.1"/>
    </source>
</evidence>
<keyword evidence="5" id="KW-0472">Membrane</keyword>
<dbReference type="SUPFAM" id="SSF56425">
    <property type="entry name" value="Succinate dehydrogenase/fumarate reductase flavoprotein, catalytic domain"/>
    <property type="match status" value="1"/>
</dbReference>
<keyword evidence="4" id="KW-0560">Oxidoreductase</keyword>
<dbReference type="Proteomes" id="UP000316624">
    <property type="component" value="Unassembled WGS sequence"/>
</dbReference>